<accession>A0A2P6TTH9</accession>
<dbReference type="Pfam" id="PF10199">
    <property type="entry name" value="Adaptin_binding"/>
    <property type="match status" value="1"/>
</dbReference>
<dbReference type="Gene3D" id="3.40.50.11960">
    <property type="match status" value="1"/>
</dbReference>
<dbReference type="PANTHER" id="PTHR14659:SF1">
    <property type="entry name" value="ALPHA- AND GAMMA-ADAPTIN-BINDING PROTEIN P34"/>
    <property type="match status" value="1"/>
</dbReference>
<dbReference type="AlphaFoldDB" id="A0A2P6TTH9"/>
<dbReference type="PANTHER" id="PTHR14659">
    <property type="entry name" value="ALPHA- AND GAMMA-ADAPTIN-BINDING PROTEIN P34"/>
    <property type="match status" value="1"/>
</dbReference>
<organism evidence="2 3">
    <name type="scientific">Chlorella sorokiniana</name>
    <name type="common">Freshwater green alga</name>
    <dbReference type="NCBI Taxonomy" id="3076"/>
    <lineage>
        <taxon>Eukaryota</taxon>
        <taxon>Viridiplantae</taxon>
        <taxon>Chlorophyta</taxon>
        <taxon>core chlorophytes</taxon>
        <taxon>Trebouxiophyceae</taxon>
        <taxon>Chlorellales</taxon>
        <taxon>Chlorellaceae</taxon>
        <taxon>Chlorella clade</taxon>
        <taxon>Chlorella</taxon>
    </lineage>
</organism>
<dbReference type="InterPro" id="IPR019341">
    <property type="entry name" value="Alpha/Gamma-adaptin-bd_p34"/>
</dbReference>
<protein>
    <submittedName>
        <fullName evidence="2">Vacuolar sorting-associated 21</fullName>
    </submittedName>
</protein>
<feature type="compositionally biased region" description="Low complexity" evidence="1">
    <location>
        <begin position="294"/>
        <end position="311"/>
    </location>
</feature>
<dbReference type="EMBL" id="LHPG02000007">
    <property type="protein sequence ID" value="PRW57365.1"/>
    <property type="molecule type" value="Genomic_DNA"/>
</dbReference>
<name>A0A2P6TTH9_CHLSO</name>
<gene>
    <name evidence="2" type="ORF">C2E21_3922</name>
</gene>
<feature type="region of interest" description="Disordered" evidence="1">
    <location>
        <begin position="294"/>
        <end position="314"/>
    </location>
</feature>
<proteinExistence type="predicted"/>
<sequence>MSEEGGRILLVGDRAVGKRQLLAAIGASSANETALAAAHTLLRFDTKYYTADARVELRHIHQCADLQLGDGTYEAVLLVFDVSRQPSFEAVRAWFEGAGGSDADLPIRLAVGTGLHRLPRDADGQPAKPLWLAEAEEWCADQLVEFVETDEEVAGGGAAEAAGGAQGLAAAAGDSSEGASGAARVREALEAHMWPGMQMKAAPRHGAAAIAAAAAAEADEAEAAAAAAVLQRQQQQGQAAAQANDTSAVEDAFLAAANGAPANGQAAEAADEDFSFSRYLQAPEAALATAAAGGAGSGTAAAGAGPEAVAGGEEGEVEQLERLFAQVAGHRERLAALPDEQRREQAAALVVQLMAAMGFDDEEEGDEP</sequence>
<reference evidence="2 3" key="1">
    <citation type="journal article" date="2018" name="Plant J.">
        <title>Genome sequences of Chlorella sorokiniana UTEX 1602 and Micractinium conductrix SAG 241.80: implications to maltose excretion by a green alga.</title>
        <authorList>
            <person name="Arriola M.B."/>
            <person name="Velmurugan N."/>
            <person name="Zhang Y."/>
            <person name="Plunkett M.H."/>
            <person name="Hondzo H."/>
            <person name="Barney B.M."/>
        </authorList>
    </citation>
    <scope>NUCLEOTIDE SEQUENCE [LARGE SCALE GENOMIC DNA]</scope>
    <source>
        <strain evidence="3">UTEX 1602</strain>
    </source>
</reference>
<comment type="caution">
    <text evidence="2">The sequence shown here is derived from an EMBL/GenBank/DDBJ whole genome shotgun (WGS) entry which is preliminary data.</text>
</comment>
<evidence type="ECO:0000313" key="3">
    <source>
        <dbReference type="Proteomes" id="UP000239899"/>
    </source>
</evidence>
<keyword evidence="3" id="KW-1185">Reference proteome</keyword>
<evidence type="ECO:0000256" key="1">
    <source>
        <dbReference type="SAM" id="MobiDB-lite"/>
    </source>
</evidence>
<dbReference type="Proteomes" id="UP000239899">
    <property type="component" value="Unassembled WGS sequence"/>
</dbReference>
<dbReference type="STRING" id="3076.A0A2P6TTH9"/>
<evidence type="ECO:0000313" key="2">
    <source>
        <dbReference type="EMBL" id="PRW57365.1"/>
    </source>
</evidence>
<dbReference type="OrthoDB" id="10261384at2759"/>